<name>A0A8S2PIZ7_9BILA</name>
<comment type="similarity">
    <text evidence="1">Belongs to the thioredoxin family.</text>
</comment>
<dbReference type="InterPro" id="IPR036249">
    <property type="entry name" value="Thioredoxin-like_sf"/>
</dbReference>
<evidence type="ECO:0000313" key="5">
    <source>
        <dbReference type="Proteomes" id="UP000676336"/>
    </source>
</evidence>
<dbReference type="PANTHER" id="PTHR12452">
    <property type="entry name" value="42-9-9 PROTEIN-RELATED"/>
    <property type="match status" value="1"/>
</dbReference>
<organism evidence="4 5">
    <name type="scientific">Rotaria magnacalcarata</name>
    <dbReference type="NCBI Taxonomy" id="392030"/>
    <lineage>
        <taxon>Eukaryota</taxon>
        <taxon>Metazoa</taxon>
        <taxon>Spiralia</taxon>
        <taxon>Gnathifera</taxon>
        <taxon>Rotifera</taxon>
        <taxon>Eurotatoria</taxon>
        <taxon>Bdelloidea</taxon>
        <taxon>Philodinida</taxon>
        <taxon>Philodinidae</taxon>
        <taxon>Rotaria</taxon>
    </lineage>
</organism>
<dbReference type="GO" id="GO:0005829">
    <property type="term" value="C:cytosol"/>
    <property type="evidence" value="ECO:0007669"/>
    <property type="project" value="TreeGrafter"/>
</dbReference>
<dbReference type="Pfam" id="PF06110">
    <property type="entry name" value="TXD17-like_Trx"/>
    <property type="match status" value="1"/>
</dbReference>
<dbReference type="PANTHER" id="PTHR12452:SF0">
    <property type="entry name" value="THIOREDOXIN DOMAIN-CONTAINING PROTEIN 17"/>
    <property type="match status" value="1"/>
</dbReference>
<reference evidence="4" key="1">
    <citation type="submission" date="2021-02" db="EMBL/GenBank/DDBJ databases">
        <authorList>
            <person name="Nowell W R."/>
        </authorList>
    </citation>
    <scope>NUCLEOTIDE SEQUENCE</scope>
</reference>
<dbReference type="InterPro" id="IPR010357">
    <property type="entry name" value="TXNDC17_dom"/>
</dbReference>
<evidence type="ECO:0000259" key="3">
    <source>
        <dbReference type="Pfam" id="PF06110"/>
    </source>
</evidence>
<comment type="caution">
    <text evidence="4">The sequence shown here is derived from an EMBL/GenBank/DDBJ whole genome shotgun (WGS) entry which is preliminary data.</text>
</comment>
<dbReference type="Proteomes" id="UP000676336">
    <property type="component" value="Unassembled WGS sequence"/>
</dbReference>
<dbReference type="AlphaFoldDB" id="A0A8S2PIZ7"/>
<dbReference type="SUPFAM" id="SSF52833">
    <property type="entry name" value="Thioredoxin-like"/>
    <property type="match status" value="1"/>
</dbReference>
<sequence length="234" mass="26626">MILLGSATADQDSKPKEVPIATPVSSMQHQYISNTIYQPPFYNTSPLNQPVLQSQLIPYSSYATGPFDQSQRDNAASQILLVSVNLAAISHLPHLLLHDYTFTPYEMALCNKKLYAHSYDDLKNILRKLEKDKRIFVFFHGSKDSQGYSWCPYCVEVEKSVEETVEFLLPSNGIFIECSVGDRASWKDSNCSFRKDPQLRLTNIPTLVEWGTSKRLTENQLLDPDMIKILVEED</sequence>
<proteinExistence type="inferred from homology"/>
<feature type="domain" description="Thioredoxin" evidence="3">
    <location>
        <begin position="117"/>
        <end position="233"/>
    </location>
</feature>
<dbReference type="EMBL" id="CAJOBI010006081">
    <property type="protein sequence ID" value="CAF4050840.1"/>
    <property type="molecule type" value="Genomic_DNA"/>
</dbReference>
<protein>
    <recommendedName>
        <fullName evidence="2">Thioredoxin domain-containing protein 17</fullName>
    </recommendedName>
</protein>
<gene>
    <name evidence="4" type="ORF">SMN809_LOCUS14642</name>
</gene>
<evidence type="ECO:0000256" key="2">
    <source>
        <dbReference type="ARBA" id="ARBA00016949"/>
    </source>
</evidence>
<evidence type="ECO:0000313" key="4">
    <source>
        <dbReference type="EMBL" id="CAF4050840.1"/>
    </source>
</evidence>
<accession>A0A8S2PIZ7</accession>
<dbReference type="GO" id="GO:0047134">
    <property type="term" value="F:protein-disulfide reductase [NAD(P)H] activity"/>
    <property type="evidence" value="ECO:0007669"/>
    <property type="project" value="InterPro"/>
</dbReference>
<dbReference type="InterPro" id="IPR045108">
    <property type="entry name" value="TXNDC17-like"/>
</dbReference>
<evidence type="ECO:0000256" key="1">
    <source>
        <dbReference type="ARBA" id="ARBA00008987"/>
    </source>
</evidence>
<dbReference type="Gene3D" id="3.40.30.10">
    <property type="entry name" value="Glutaredoxin"/>
    <property type="match status" value="1"/>
</dbReference>